<organism evidence="2 3">
    <name type="scientific">Denticeps clupeoides</name>
    <name type="common">denticle herring</name>
    <dbReference type="NCBI Taxonomy" id="299321"/>
    <lineage>
        <taxon>Eukaryota</taxon>
        <taxon>Metazoa</taxon>
        <taxon>Chordata</taxon>
        <taxon>Craniata</taxon>
        <taxon>Vertebrata</taxon>
        <taxon>Euteleostomi</taxon>
        <taxon>Actinopterygii</taxon>
        <taxon>Neopterygii</taxon>
        <taxon>Teleostei</taxon>
        <taxon>Clupei</taxon>
        <taxon>Clupeiformes</taxon>
        <taxon>Denticipitoidei</taxon>
        <taxon>Denticipitidae</taxon>
        <taxon>Denticeps</taxon>
    </lineage>
</organism>
<dbReference type="Ensembl" id="ENSDCDT00010030992.1">
    <property type="protein sequence ID" value="ENSDCDP00010024986.1"/>
    <property type="gene ID" value="ENSDCDG00010015930.1"/>
</dbReference>
<evidence type="ECO:0000313" key="3">
    <source>
        <dbReference type="Proteomes" id="UP000694580"/>
    </source>
</evidence>
<reference evidence="2" key="2">
    <citation type="submission" date="2025-08" db="UniProtKB">
        <authorList>
            <consortium name="Ensembl"/>
        </authorList>
    </citation>
    <scope>IDENTIFICATION</scope>
</reference>
<reference evidence="2 3" key="1">
    <citation type="submission" date="2020-06" db="EMBL/GenBank/DDBJ databases">
        <authorList>
            <consortium name="Wellcome Sanger Institute Data Sharing"/>
        </authorList>
    </citation>
    <scope>NUCLEOTIDE SEQUENCE [LARGE SCALE GENOMIC DNA]</scope>
</reference>
<dbReference type="AlphaFoldDB" id="A0AAY4BXQ2"/>
<protein>
    <submittedName>
        <fullName evidence="2">Uncharacterized protein</fullName>
    </submittedName>
</protein>
<proteinExistence type="predicted"/>
<reference evidence="2" key="3">
    <citation type="submission" date="2025-09" db="UniProtKB">
        <authorList>
            <consortium name="Ensembl"/>
        </authorList>
    </citation>
    <scope>IDENTIFICATION</scope>
</reference>
<feature type="region of interest" description="Disordered" evidence="1">
    <location>
        <begin position="20"/>
        <end position="52"/>
    </location>
</feature>
<keyword evidence="3" id="KW-1185">Reference proteome</keyword>
<accession>A0AAY4BXQ2</accession>
<evidence type="ECO:0000256" key="1">
    <source>
        <dbReference type="SAM" id="MobiDB-lite"/>
    </source>
</evidence>
<name>A0AAY4BXQ2_9TELE</name>
<dbReference type="Proteomes" id="UP000694580">
    <property type="component" value="Chromosome 10"/>
</dbReference>
<evidence type="ECO:0000313" key="2">
    <source>
        <dbReference type="Ensembl" id="ENSDCDP00010024986.1"/>
    </source>
</evidence>
<feature type="compositionally biased region" description="Low complexity" evidence="1">
    <location>
        <begin position="28"/>
        <end position="52"/>
    </location>
</feature>
<sequence>MCAAHHGTAMAAEMASLKCHHSSINQSPARNNNAPPAPALLPGLLRGIGCST</sequence>
<dbReference type="GeneTree" id="ENSGT00940000177198"/>